<organism evidence="1 2">
    <name type="scientific">Paracoccus fontiphilus</name>
    <dbReference type="NCBI Taxonomy" id="1815556"/>
    <lineage>
        <taxon>Bacteria</taxon>
        <taxon>Pseudomonadati</taxon>
        <taxon>Pseudomonadota</taxon>
        <taxon>Alphaproteobacteria</taxon>
        <taxon>Rhodobacterales</taxon>
        <taxon>Paracoccaceae</taxon>
        <taxon>Paracoccus</taxon>
    </lineage>
</organism>
<dbReference type="EMBL" id="JBHRTE010000086">
    <property type="protein sequence ID" value="MFC3169764.1"/>
    <property type="molecule type" value="Genomic_DNA"/>
</dbReference>
<evidence type="ECO:0000313" key="1">
    <source>
        <dbReference type="EMBL" id="MFC3169764.1"/>
    </source>
</evidence>
<gene>
    <name evidence="1" type="ORF">ACFOD7_17070</name>
</gene>
<name>A0ABV7IH25_9RHOB</name>
<proteinExistence type="predicted"/>
<accession>A0ABV7IH25</accession>
<protein>
    <recommendedName>
        <fullName evidence="3">DUF2846 domain-containing protein</fullName>
    </recommendedName>
</protein>
<evidence type="ECO:0008006" key="3">
    <source>
        <dbReference type="Google" id="ProtNLM"/>
    </source>
</evidence>
<dbReference type="Proteomes" id="UP001595557">
    <property type="component" value="Unassembled WGS sequence"/>
</dbReference>
<keyword evidence="2" id="KW-1185">Reference proteome</keyword>
<comment type="caution">
    <text evidence="1">The sequence shown here is derived from an EMBL/GenBank/DDBJ whole genome shotgun (WGS) entry which is preliminary data.</text>
</comment>
<reference evidence="2" key="1">
    <citation type="journal article" date="2019" name="Int. J. Syst. Evol. Microbiol.">
        <title>The Global Catalogue of Microorganisms (GCM) 10K type strain sequencing project: providing services to taxonomists for standard genome sequencing and annotation.</title>
        <authorList>
            <consortium name="The Broad Institute Genomics Platform"/>
            <consortium name="The Broad Institute Genome Sequencing Center for Infectious Disease"/>
            <person name="Wu L."/>
            <person name="Ma J."/>
        </authorList>
    </citation>
    <scope>NUCLEOTIDE SEQUENCE [LARGE SCALE GENOMIC DNA]</scope>
    <source>
        <strain evidence="2">KCTC 52239</strain>
    </source>
</reference>
<evidence type="ECO:0000313" key="2">
    <source>
        <dbReference type="Proteomes" id="UP001595557"/>
    </source>
</evidence>
<dbReference type="RefSeq" id="WP_377707330.1">
    <property type="nucleotide sequence ID" value="NZ_JBHRTE010000086.1"/>
</dbReference>
<sequence>MGDGAAIGNGASSRYHPAMPPLFALLVMIALALPAAAEERPGAGLLWNRSGLPATLPLVVTTMPGQDYAIFLRKPDTDSRVVAGYIHGGEPFRLLVPPGSWDISFAHGRDWQGEDELFGPETGWISLDRPLGFEAGIARRRGHIIRLIEGDGGIKVASRDPLDICQDLTVTTEIVKRDEDREGLNILPAPGLEDLRDDFDTFPRNDFNRLPTPGLRQIETELDTRSRICP</sequence>